<keyword evidence="1" id="KW-1133">Transmembrane helix</keyword>
<keyword evidence="1" id="KW-0812">Transmembrane</keyword>
<evidence type="ECO:0000313" key="3">
    <source>
        <dbReference type="Proteomes" id="UP001138709"/>
    </source>
</evidence>
<feature type="transmembrane region" description="Helical" evidence="1">
    <location>
        <begin position="6"/>
        <end position="25"/>
    </location>
</feature>
<name>A0A9X9X6M1_9PROT</name>
<proteinExistence type="predicted"/>
<organism evidence="2 3">
    <name type="scientific">Neoroseomonas eburnea</name>
    <dbReference type="NCBI Taxonomy" id="1346889"/>
    <lineage>
        <taxon>Bacteria</taxon>
        <taxon>Pseudomonadati</taxon>
        <taxon>Pseudomonadota</taxon>
        <taxon>Alphaproteobacteria</taxon>
        <taxon>Acetobacterales</taxon>
        <taxon>Acetobacteraceae</taxon>
        <taxon>Neoroseomonas</taxon>
    </lineage>
</organism>
<protein>
    <recommendedName>
        <fullName evidence="4">DUF3592 domain-containing protein</fullName>
    </recommendedName>
</protein>
<gene>
    <name evidence="2" type="ORF">GXW74_02570</name>
</gene>
<reference evidence="2" key="2">
    <citation type="journal article" date="2021" name="Syst. Appl. Microbiol.">
        <title>Roseomonas hellenica sp. nov., isolated from roots of wild-growing Alkanna tinctoria.</title>
        <authorList>
            <person name="Rat A."/>
            <person name="Naranjo H.D."/>
            <person name="Lebbe L."/>
            <person name="Cnockaert M."/>
            <person name="Krigas N."/>
            <person name="Grigoriadou K."/>
            <person name="Maloupa E."/>
            <person name="Willems A."/>
        </authorList>
    </citation>
    <scope>NUCLEOTIDE SEQUENCE</scope>
    <source>
        <strain evidence="2">LMG 31228</strain>
    </source>
</reference>
<keyword evidence="3" id="KW-1185">Reference proteome</keyword>
<dbReference type="Proteomes" id="UP001138709">
    <property type="component" value="Unassembled WGS sequence"/>
</dbReference>
<dbReference type="EMBL" id="JAAEDL010000002">
    <property type="protein sequence ID" value="MBR0679357.1"/>
    <property type="molecule type" value="Genomic_DNA"/>
</dbReference>
<dbReference type="RefSeq" id="WP_211844717.1">
    <property type="nucleotide sequence ID" value="NZ_JAAEDL010000002.1"/>
</dbReference>
<evidence type="ECO:0008006" key="4">
    <source>
        <dbReference type="Google" id="ProtNLM"/>
    </source>
</evidence>
<keyword evidence="1" id="KW-0472">Membrane</keyword>
<feature type="transmembrane region" description="Helical" evidence="1">
    <location>
        <begin position="92"/>
        <end position="113"/>
    </location>
</feature>
<reference evidence="2" key="1">
    <citation type="submission" date="2020-01" db="EMBL/GenBank/DDBJ databases">
        <authorList>
            <person name="Rat A."/>
        </authorList>
    </citation>
    <scope>NUCLEOTIDE SEQUENCE</scope>
    <source>
        <strain evidence="2">LMG 31228</strain>
    </source>
</reference>
<evidence type="ECO:0000313" key="2">
    <source>
        <dbReference type="EMBL" id="MBR0679357.1"/>
    </source>
</evidence>
<accession>A0A9X9X6M1</accession>
<evidence type="ECO:0000256" key="1">
    <source>
        <dbReference type="SAM" id="Phobius"/>
    </source>
</evidence>
<sequence length="118" mass="12442">MAVASGIVICSIGAVLLYRDLRSVLRRIFWRRTRAVAVTHKGLGGSRFDFCLPDGSAVSAPAVGSRNRGFPIGSMPVTIVYNPKAPSHGVEVVSGVGMVVSLAFTAVLLAVGVRELFN</sequence>
<dbReference type="AlphaFoldDB" id="A0A9X9X6M1"/>
<comment type="caution">
    <text evidence="2">The sequence shown here is derived from an EMBL/GenBank/DDBJ whole genome shotgun (WGS) entry which is preliminary data.</text>
</comment>